<dbReference type="AlphaFoldDB" id="A0A3B0SLJ8"/>
<gene>
    <name evidence="2" type="ORF">MNBD_ALPHA01-1658</name>
</gene>
<evidence type="ECO:0000313" key="2">
    <source>
        <dbReference type="EMBL" id="VAW06308.1"/>
    </source>
</evidence>
<feature type="domain" description="Peptidase S26" evidence="1">
    <location>
        <begin position="9"/>
        <end position="164"/>
    </location>
</feature>
<reference evidence="2" key="1">
    <citation type="submission" date="2018-06" db="EMBL/GenBank/DDBJ databases">
        <authorList>
            <person name="Zhirakovskaya E."/>
        </authorList>
    </citation>
    <scope>NUCLEOTIDE SEQUENCE</scope>
</reference>
<dbReference type="SUPFAM" id="SSF51306">
    <property type="entry name" value="LexA/Signal peptidase"/>
    <property type="match status" value="1"/>
</dbReference>
<dbReference type="Pfam" id="PF10502">
    <property type="entry name" value="Peptidase_S26"/>
    <property type="match status" value="1"/>
</dbReference>
<dbReference type="Gene3D" id="2.10.109.10">
    <property type="entry name" value="Umud Fragment, subunit A"/>
    <property type="match status" value="1"/>
</dbReference>
<dbReference type="InterPro" id="IPR019533">
    <property type="entry name" value="Peptidase_S26"/>
</dbReference>
<protein>
    <recommendedName>
        <fullName evidence="1">Peptidase S26 domain-containing protein</fullName>
    </recommendedName>
</protein>
<evidence type="ECO:0000259" key="1">
    <source>
        <dbReference type="Pfam" id="PF10502"/>
    </source>
</evidence>
<organism evidence="2">
    <name type="scientific">hydrothermal vent metagenome</name>
    <dbReference type="NCBI Taxonomy" id="652676"/>
    <lineage>
        <taxon>unclassified sequences</taxon>
        <taxon>metagenomes</taxon>
        <taxon>ecological metagenomes</taxon>
    </lineage>
</organism>
<name>A0A3B0SLJ8_9ZZZZ</name>
<proteinExistence type="predicted"/>
<dbReference type="GO" id="GO:0004252">
    <property type="term" value="F:serine-type endopeptidase activity"/>
    <property type="evidence" value="ECO:0007669"/>
    <property type="project" value="InterPro"/>
</dbReference>
<dbReference type="GO" id="GO:0006465">
    <property type="term" value="P:signal peptide processing"/>
    <property type="evidence" value="ECO:0007669"/>
    <property type="project" value="InterPro"/>
</dbReference>
<sequence>MTKRMRFLALISFISVMMLVPLTINLPIKIVYNASASAPIGFYRVTPASGLKREAFAVVPTPPGFRMLAAKRHYLPFNVPLIKRIVALSGDEVCRHGKVILVNQYRVATALTKDGQGRVLPLWQGCIILNDDQFFALMDRPDSFDGRYFGPLNTEDIIGIAVPIFTWQTEGSEIITRGKEIQDREY</sequence>
<dbReference type="InterPro" id="IPR036286">
    <property type="entry name" value="LexA/Signal_pep-like_sf"/>
</dbReference>
<accession>A0A3B0SLJ8</accession>
<dbReference type="EMBL" id="UOEJ01000236">
    <property type="protein sequence ID" value="VAW06308.1"/>
    <property type="molecule type" value="Genomic_DNA"/>
</dbReference>